<sequence>MNHPHPLLHRPGSAPLADDVASAPPGPPAAGLRGWMARSLANRVTLAALGLAAALVFGLGAVSYFAVRQLIRLRLAAVGQERPALAGLRWLGLAHALMGLLLLAVVAVAARFAALRVTARLTRLSEGARRIADGTAGALPCDPDYQDEVETVTRAFNGTLAQLRAAQQTLEQRVRERTAALEQRERELRQSQEQLALALEGSRLGSWQWDIPSGQVAYGHLWPRLLGYTGAEIAPTIQAWGALVHPEDAERVRRDVVAHLKGLTSEFDLQYRMRARDGGWRWIHSRGRVVERKGTGIAVRAAGTNADVTWRCEAEERLRDASLANARLAEALQASEERLRLALAAGDHAEWDLDPAQGRITRGPRWWEILGAPPEAHDETLAGWKSVLHPDDRGAACAALQACIDGKAEVYEASYRVRGRDGAWRSIRSRGHAVKRDEAGRALRVTGTSTDVTELDELQGRLLAATRLASVGTLAAGVAHEINNPLTYVSANLAVLLDELSAAAPLEERRGELRERAEEARQGASRIASVVAAMRALGGPERAGQACAIDVGAELQAALQMARNQVVQRAALEVSIAPDLPKASAKTNELGRVFLNLLVNAAQALPEGQADRNRVTVEARRSGDGIVVEVSDTGPGIPPEVRERMFEAFFTTKPVGVGTGLGLSIARSIVVSAGGAIEVDSEPGRGATFRVRLPAAGAPAAASGAAPPPAPASAGARRRVLLIDDEPMVRRSLERILRRHHDVVSLGSAEEALARIVAGERPDVILCDFMMSGLDGIGFHEALSREHAALLERLVFVSGGAFGERATRFLREHAVTVAPKPIDPPALLALIDRIVTRAEAARAA</sequence>
<evidence type="ECO:0000256" key="5">
    <source>
        <dbReference type="ARBA" id="ARBA00022679"/>
    </source>
</evidence>
<protein>
    <recommendedName>
        <fullName evidence="3">histidine kinase</fullName>
        <ecNumber evidence="3">2.7.13.3</ecNumber>
    </recommendedName>
</protein>
<dbReference type="SMART" id="SM00091">
    <property type="entry name" value="PAS"/>
    <property type="match status" value="2"/>
</dbReference>
<keyword evidence="6" id="KW-0418">Kinase</keyword>
<keyword evidence="9" id="KW-1133">Transmembrane helix</keyword>
<dbReference type="Gene3D" id="3.30.565.10">
    <property type="entry name" value="Histidine kinase-like ATPase, C-terminal domain"/>
    <property type="match status" value="1"/>
</dbReference>
<evidence type="ECO:0000256" key="1">
    <source>
        <dbReference type="ARBA" id="ARBA00000085"/>
    </source>
</evidence>
<dbReference type="InterPro" id="IPR004358">
    <property type="entry name" value="Sig_transdc_His_kin-like_C"/>
</dbReference>
<dbReference type="CDD" id="cd00130">
    <property type="entry name" value="PAS"/>
    <property type="match status" value="1"/>
</dbReference>
<dbReference type="SUPFAM" id="SSF52172">
    <property type="entry name" value="CheY-like"/>
    <property type="match status" value="1"/>
</dbReference>
<dbReference type="CDD" id="cd00156">
    <property type="entry name" value="REC"/>
    <property type="match status" value="1"/>
</dbReference>
<feature type="transmembrane region" description="Helical" evidence="9">
    <location>
        <begin position="88"/>
        <end position="114"/>
    </location>
</feature>
<dbReference type="SUPFAM" id="SSF55874">
    <property type="entry name" value="ATPase domain of HSP90 chaperone/DNA topoisomerase II/histidine kinase"/>
    <property type="match status" value="1"/>
</dbReference>
<evidence type="ECO:0000256" key="3">
    <source>
        <dbReference type="ARBA" id="ARBA00012438"/>
    </source>
</evidence>
<dbReference type="InterPro" id="IPR036097">
    <property type="entry name" value="HisK_dim/P_sf"/>
</dbReference>
<keyword evidence="5" id="KW-0808">Transferase</keyword>
<comment type="catalytic activity">
    <reaction evidence="1">
        <text>ATP + protein L-histidine = ADP + protein N-phospho-L-histidine.</text>
        <dbReference type="EC" id="2.7.13.3"/>
    </reaction>
</comment>
<evidence type="ECO:0000256" key="4">
    <source>
        <dbReference type="ARBA" id="ARBA00022553"/>
    </source>
</evidence>
<dbReference type="SUPFAM" id="SSF55785">
    <property type="entry name" value="PYP-like sensor domain (PAS domain)"/>
    <property type="match status" value="2"/>
</dbReference>
<dbReference type="InterPro" id="IPR036890">
    <property type="entry name" value="HATPase_C_sf"/>
</dbReference>
<dbReference type="Gene3D" id="6.10.340.10">
    <property type="match status" value="1"/>
</dbReference>
<accession>A0ABN6N978</accession>
<keyword evidence="7" id="KW-0175">Coiled coil</keyword>
<dbReference type="InterPro" id="IPR003594">
    <property type="entry name" value="HATPase_dom"/>
</dbReference>
<feature type="domain" description="HAMP" evidence="11">
    <location>
        <begin position="115"/>
        <end position="168"/>
    </location>
</feature>
<dbReference type="PANTHER" id="PTHR43304">
    <property type="entry name" value="PHYTOCHROME-LIKE PROTEIN CPH1"/>
    <property type="match status" value="1"/>
</dbReference>
<dbReference type="Gene3D" id="3.30.450.20">
    <property type="entry name" value="PAS domain"/>
    <property type="match status" value="2"/>
</dbReference>
<evidence type="ECO:0000256" key="6">
    <source>
        <dbReference type="ARBA" id="ARBA00022777"/>
    </source>
</evidence>
<name>A0ABN6N978_9BACT</name>
<evidence type="ECO:0000256" key="8">
    <source>
        <dbReference type="SAM" id="MobiDB-lite"/>
    </source>
</evidence>
<evidence type="ECO:0000259" key="14">
    <source>
        <dbReference type="SMART" id="SM00448"/>
    </source>
</evidence>
<evidence type="ECO:0000256" key="7">
    <source>
        <dbReference type="SAM" id="Coils"/>
    </source>
</evidence>
<dbReference type="SMART" id="SM00387">
    <property type="entry name" value="HATPase_c"/>
    <property type="match status" value="1"/>
</dbReference>
<dbReference type="EC" id="2.7.13.3" evidence="3"/>
<dbReference type="Pfam" id="PF00512">
    <property type="entry name" value="HisKA"/>
    <property type="match status" value="1"/>
</dbReference>
<dbReference type="Pfam" id="PF02518">
    <property type="entry name" value="HATPase_c"/>
    <property type="match status" value="1"/>
</dbReference>
<feature type="transmembrane region" description="Helical" evidence="9">
    <location>
        <begin position="44"/>
        <end position="67"/>
    </location>
</feature>
<feature type="domain" description="Response regulatory" evidence="14">
    <location>
        <begin position="718"/>
        <end position="831"/>
    </location>
</feature>
<dbReference type="PANTHER" id="PTHR43304:SF1">
    <property type="entry name" value="PAC DOMAIN-CONTAINING PROTEIN"/>
    <property type="match status" value="1"/>
</dbReference>
<evidence type="ECO:0000259" key="12">
    <source>
        <dbReference type="SMART" id="SM00387"/>
    </source>
</evidence>
<feature type="domain" description="PAS" evidence="10">
    <location>
        <begin position="337"/>
        <end position="405"/>
    </location>
</feature>
<dbReference type="SMART" id="SM00304">
    <property type="entry name" value="HAMP"/>
    <property type="match status" value="1"/>
</dbReference>
<dbReference type="InterPro" id="IPR001789">
    <property type="entry name" value="Sig_transdc_resp-reg_receiver"/>
</dbReference>
<feature type="domain" description="PAS" evidence="10">
    <location>
        <begin position="193"/>
        <end position="261"/>
    </location>
</feature>
<proteinExistence type="predicted"/>
<evidence type="ECO:0000256" key="2">
    <source>
        <dbReference type="ARBA" id="ARBA00004370"/>
    </source>
</evidence>
<evidence type="ECO:0000313" key="15">
    <source>
        <dbReference type="EMBL" id="BDG08838.1"/>
    </source>
</evidence>
<keyword evidence="4" id="KW-0597">Phosphoprotein</keyword>
<dbReference type="CDD" id="cd00082">
    <property type="entry name" value="HisKA"/>
    <property type="match status" value="1"/>
</dbReference>
<dbReference type="InterPro" id="IPR001610">
    <property type="entry name" value="PAC"/>
</dbReference>
<evidence type="ECO:0000313" key="16">
    <source>
        <dbReference type="Proteomes" id="UP001162734"/>
    </source>
</evidence>
<evidence type="ECO:0000259" key="10">
    <source>
        <dbReference type="SMART" id="SM00091"/>
    </source>
</evidence>
<reference evidence="16" key="1">
    <citation type="journal article" date="2022" name="Int. J. Syst. Evol. Microbiol.">
        <title>Anaeromyxobacter oryzae sp. nov., Anaeromyxobacter diazotrophicus sp. nov. and Anaeromyxobacter paludicola sp. nov., isolated from paddy soils.</title>
        <authorList>
            <person name="Itoh H."/>
            <person name="Xu Z."/>
            <person name="Mise K."/>
            <person name="Masuda Y."/>
            <person name="Ushijima N."/>
            <person name="Hayakawa C."/>
            <person name="Shiratori Y."/>
            <person name="Senoo K."/>
        </authorList>
    </citation>
    <scope>NUCLEOTIDE SEQUENCE [LARGE SCALE GENOMIC DNA]</scope>
    <source>
        <strain evidence="16">Red630</strain>
    </source>
</reference>
<dbReference type="PRINTS" id="PR00344">
    <property type="entry name" value="BCTRLSENSOR"/>
</dbReference>
<dbReference type="SMART" id="SM00448">
    <property type="entry name" value="REC"/>
    <property type="match status" value="1"/>
</dbReference>
<feature type="domain" description="Histidine kinase/HSP90-like ATPase" evidence="12">
    <location>
        <begin position="585"/>
        <end position="697"/>
    </location>
</feature>
<dbReference type="Gene3D" id="1.10.287.130">
    <property type="match status" value="1"/>
</dbReference>
<dbReference type="Pfam" id="PF08447">
    <property type="entry name" value="PAS_3"/>
    <property type="match status" value="2"/>
</dbReference>
<dbReference type="InterPro" id="IPR003661">
    <property type="entry name" value="HisK_dim/P_dom"/>
</dbReference>
<dbReference type="SMART" id="SM00388">
    <property type="entry name" value="HisKA"/>
    <property type="match status" value="1"/>
</dbReference>
<dbReference type="Proteomes" id="UP001162734">
    <property type="component" value="Chromosome"/>
</dbReference>
<dbReference type="EMBL" id="AP025592">
    <property type="protein sequence ID" value="BDG08838.1"/>
    <property type="molecule type" value="Genomic_DNA"/>
</dbReference>
<dbReference type="SMART" id="SM00086">
    <property type="entry name" value="PAC"/>
    <property type="match status" value="2"/>
</dbReference>
<organism evidence="15 16">
    <name type="scientific">Anaeromyxobacter paludicola</name>
    <dbReference type="NCBI Taxonomy" id="2918171"/>
    <lineage>
        <taxon>Bacteria</taxon>
        <taxon>Pseudomonadati</taxon>
        <taxon>Myxococcota</taxon>
        <taxon>Myxococcia</taxon>
        <taxon>Myxococcales</taxon>
        <taxon>Cystobacterineae</taxon>
        <taxon>Anaeromyxobacteraceae</taxon>
        <taxon>Anaeromyxobacter</taxon>
    </lineage>
</organism>
<dbReference type="InterPro" id="IPR011006">
    <property type="entry name" value="CheY-like_superfamily"/>
</dbReference>
<feature type="coiled-coil region" evidence="7">
    <location>
        <begin position="174"/>
        <end position="201"/>
    </location>
</feature>
<feature type="domain" description="Signal transduction histidine kinase dimerisation/phosphoacceptor" evidence="13">
    <location>
        <begin position="470"/>
        <end position="543"/>
    </location>
</feature>
<evidence type="ECO:0000259" key="11">
    <source>
        <dbReference type="SMART" id="SM00304"/>
    </source>
</evidence>
<keyword evidence="9" id="KW-0812">Transmembrane</keyword>
<dbReference type="CDD" id="cd14688">
    <property type="entry name" value="bZIP_YAP"/>
    <property type="match status" value="1"/>
</dbReference>
<dbReference type="SUPFAM" id="SSF47384">
    <property type="entry name" value="Homodimeric domain of signal transducing histidine kinase"/>
    <property type="match status" value="1"/>
</dbReference>
<dbReference type="InterPro" id="IPR000014">
    <property type="entry name" value="PAS"/>
</dbReference>
<dbReference type="Gene3D" id="3.40.50.2300">
    <property type="match status" value="1"/>
</dbReference>
<dbReference type="InterPro" id="IPR035965">
    <property type="entry name" value="PAS-like_dom_sf"/>
</dbReference>
<keyword evidence="9" id="KW-0472">Membrane</keyword>
<gene>
    <name evidence="15" type="ORF">AMPC_19510</name>
</gene>
<dbReference type="InterPro" id="IPR052162">
    <property type="entry name" value="Sensor_kinase/Photoreceptor"/>
</dbReference>
<dbReference type="Pfam" id="PF00072">
    <property type="entry name" value="Response_reg"/>
    <property type="match status" value="1"/>
</dbReference>
<dbReference type="InterPro" id="IPR013655">
    <property type="entry name" value="PAS_fold_3"/>
</dbReference>
<evidence type="ECO:0000259" key="13">
    <source>
        <dbReference type="SMART" id="SM00388"/>
    </source>
</evidence>
<evidence type="ECO:0000256" key="9">
    <source>
        <dbReference type="SAM" id="Phobius"/>
    </source>
</evidence>
<comment type="subcellular location">
    <subcellularLocation>
        <location evidence="2">Membrane</location>
    </subcellularLocation>
</comment>
<keyword evidence="16" id="KW-1185">Reference proteome</keyword>
<dbReference type="InterPro" id="IPR003660">
    <property type="entry name" value="HAMP_dom"/>
</dbReference>
<feature type="region of interest" description="Disordered" evidence="8">
    <location>
        <begin position="1"/>
        <end position="25"/>
    </location>
</feature>